<sequence>MTYKQISENYKKELEVNAEIIKNKMDVFYEENKDKENIGYLLNKKFEDEIDEFKHKYSEAIPKIMVNTIYEIIPYSNSLDVYLNIIDHQQSIYQKILSNLGSLDALQEEQA</sequence>
<dbReference type="Proteomes" id="UP000280091">
    <property type="component" value="Unassembled WGS sequence"/>
</dbReference>
<proteinExistence type="predicted"/>
<accession>A0A495RYM8</accession>
<name>A0A495RYM8_9FLAO</name>
<evidence type="ECO:0000313" key="2">
    <source>
        <dbReference type="Proteomes" id="UP000280091"/>
    </source>
</evidence>
<dbReference type="EMBL" id="RBXA01000003">
    <property type="protein sequence ID" value="RKS92672.1"/>
    <property type="molecule type" value="Genomic_DNA"/>
</dbReference>
<dbReference type="RefSeq" id="WP_121365898.1">
    <property type="nucleotide sequence ID" value="NZ_RBXA01000003.1"/>
</dbReference>
<reference evidence="1 2" key="1">
    <citation type="submission" date="2018-10" db="EMBL/GenBank/DDBJ databases">
        <title>Genomic Encyclopedia of Archaeal and Bacterial Type Strains, Phase II (KMG-II): from individual species to whole genera.</title>
        <authorList>
            <person name="Goeker M."/>
        </authorList>
    </citation>
    <scope>NUCLEOTIDE SEQUENCE [LARGE SCALE GENOMIC DNA]</scope>
    <source>
        <strain evidence="1 2">DSM 15094</strain>
    </source>
</reference>
<gene>
    <name evidence="1" type="ORF">BC952_2586</name>
</gene>
<dbReference type="AlphaFoldDB" id="A0A495RYM8"/>
<organism evidence="1 2">
    <name type="scientific">Flavobacterium limicola</name>
    <dbReference type="NCBI Taxonomy" id="180441"/>
    <lineage>
        <taxon>Bacteria</taxon>
        <taxon>Pseudomonadati</taxon>
        <taxon>Bacteroidota</taxon>
        <taxon>Flavobacteriia</taxon>
        <taxon>Flavobacteriales</taxon>
        <taxon>Flavobacteriaceae</taxon>
        <taxon>Flavobacterium</taxon>
    </lineage>
</organism>
<protein>
    <submittedName>
        <fullName evidence="1">Uncharacterized protein</fullName>
    </submittedName>
</protein>
<evidence type="ECO:0000313" key="1">
    <source>
        <dbReference type="EMBL" id="RKS92672.1"/>
    </source>
</evidence>
<comment type="caution">
    <text evidence="1">The sequence shown here is derived from an EMBL/GenBank/DDBJ whole genome shotgun (WGS) entry which is preliminary data.</text>
</comment>
<keyword evidence="2" id="KW-1185">Reference proteome</keyword>